<name>A0A1M7KFZ9_9FIRM</name>
<evidence type="ECO:0000259" key="2">
    <source>
        <dbReference type="Pfam" id="PF02557"/>
    </source>
</evidence>
<dbReference type="InterPro" id="IPR003709">
    <property type="entry name" value="VanY-like_core_dom"/>
</dbReference>
<keyword evidence="1" id="KW-0732">Signal</keyword>
<dbReference type="InterPro" id="IPR058193">
    <property type="entry name" value="VanY/YodJ_core_dom"/>
</dbReference>
<reference evidence="4" key="1">
    <citation type="submission" date="2016-11" db="EMBL/GenBank/DDBJ databases">
        <authorList>
            <person name="Varghese N."/>
            <person name="Submissions S."/>
        </authorList>
    </citation>
    <scope>NUCLEOTIDE SEQUENCE [LARGE SCALE GENOMIC DNA]</scope>
    <source>
        <strain evidence="4">DSM 18802</strain>
    </source>
</reference>
<feature type="chain" id="PRO_5039562587" evidence="1">
    <location>
        <begin position="20"/>
        <end position="330"/>
    </location>
</feature>
<dbReference type="SUPFAM" id="SSF55166">
    <property type="entry name" value="Hedgehog/DD-peptidase"/>
    <property type="match status" value="1"/>
</dbReference>
<proteinExistence type="predicted"/>
<dbReference type="PANTHER" id="PTHR34385:SF1">
    <property type="entry name" value="PEPTIDOGLYCAN L-ALANYL-D-GLUTAMATE ENDOPEPTIDASE CWLK"/>
    <property type="match status" value="1"/>
</dbReference>
<keyword evidence="3" id="KW-0121">Carboxypeptidase</keyword>
<dbReference type="EMBL" id="FRCR01000008">
    <property type="protein sequence ID" value="SHM64264.1"/>
    <property type="molecule type" value="Genomic_DNA"/>
</dbReference>
<dbReference type="GO" id="GO:0004180">
    <property type="term" value="F:carboxypeptidase activity"/>
    <property type="evidence" value="ECO:0007669"/>
    <property type="project" value="UniProtKB-KW"/>
</dbReference>
<dbReference type="PANTHER" id="PTHR34385">
    <property type="entry name" value="D-ALANYL-D-ALANINE CARBOXYPEPTIDASE"/>
    <property type="match status" value="1"/>
</dbReference>
<evidence type="ECO:0000313" key="4">
    <source>
        <dbReference type="Proteomes" id="UP000184375"/>
    </source>
</evidence>
<keyword evidence="4" id="KW-1185">Reference proteome</keyword>
<keyword evidence="3" id="KW-0378">Hydrolase</keyword>
<accession>A0A1M7KFZ9</accession>
<keyword evidence="3" id="KW-0645">Protease</keyword>
<feature type="signal peptide" evidence="1">
    <location>
        <begin position="1"/>
        <end position="19"/>
    </location>
</feature>
<dbReference type="AlphaFoldDB" id="A0A1M7KFZ9"/>
<sequence length="330" mass="37579">MKKLILCFLIAFLSTFFLSANFYASSTQAQSENIAQLASSVELVTVDLSNNRITIGQNPYFKNIKEPKIFRFAEIDKAPLLLVNKTHPVNKDFYNPNSIDLTDKLPTTKNNLKLASEAAQALIDLFCAAKNDGIKNLTIVSAYRSYNYQNNLHNRKIDFYLKQGKSLNEAKKLAATVVALPGTSEHQTSLAVDFSSREILKNGGLEQNFESTPEGIWLRDNAYKFGFILRYPADKQSITGIIYEPWHFRYLGKPHSEIIYKNKFCLEEYIDYLKKNKKIEYTSENGQKFLIHYLENIRNIKEIEVWAYTGQAIGASLDNTGGLILTLEVE</sequence>
<protein>
    <submittedName>
        <fullName evidence="3">D-alanyl-D-alanine carboxypeptidase</fullName>
    </submittedName>
</protein>
<evidence type="ECO:0000256" key="1">
    <source>
        <dbReference type="SAM" id="SignalP"/>
    </source>
</evidence>
<gene>
    <name evidence="3" type="ORF">SAMN05660826_01561</name>
</gene>
<dbReference type="Pfam" id="PF02557">
    <property type="entry name" value="VanY"/>
    <property type="match status" value="1"/>
</dbReference>
<dbReference type="CDD" id="cd14852">
    <property type="entry name" value="LD-carboxypeptidase"/>
    <property type="match status" value="1"/>
</dbReference>
<feature type="domain" description="D-alanyl-D-alanine carboxypeptidase-like core" evidence="2">
    <location>
        <begin position="112"/>
        <end position="253"/>
    </location>
</feature>
<organism evidence="3 4">
    <name type="scientific">Caldanaerovirga acetigignens</name>
    <dbReference type="NCBI Taxonomy" id="447595"/>
    <lineage>
        <taxon>Bacteria</taxon>
        <taxon>Bacillati</taxon>
        <taxon>Bacillota</taxon>
        <taxon>Clostridia</taxon>
        <taxon>Thermosediminibacterales</taxon>
        <taxon>Thermosediminibacteraceae</taxon>
        <taxon>Caldanaerovirga</taxon>
    </lineage>
</organism>
<dbReference type="GO" id="GO:0006508">
    <property type="term" value="P:proteolysis"/>
    <property type="evidence" value="ECO:0007669"/>
    <property type="project" value="InterPro"/>
</dbReference>
<dbReference type="OrthoDB" id="9792074at2"/>
<dbReference type="InterPro" id="IPR052179">
    <property type="entry name" value="DD-CPase-like"/>
</dbReference>
<dbReference type="Proteomes" id="UP000184375">
    <property type="component" value="Unassembled WGS sequence"/>
</dbReference>
<dbReference type="InterPro" id="IPR009045">
    <property type="entry name" value="Zn_M74/Hedgehog-like"/>
</dbReference>
<evidence type="ECO:0000313" key="3">
    <source>
        <dbReference type="EMBL" id="SHM64264.1"/>
    </source>
</evidence>
<dbReference type="Gene3D" id="3.30.1380.10">
    <property type="match status" value="1"/>
</dbReference>
<dbReference type="STRING" id="447595.SAMN05660826_01561"/>